<dbReference type="InterPro" id="IPR036259">
    <property type="entry name" value="MFS_trans_sf"/>
</dbReference>
<feature type="transmembrane region" description="Helical" evidence="6">
    <location>
        <begin position="310"/>
        <end position="331"/>
    </location>
</feature>
<feature type="transmembrane region" description="Helical" evidence="6">
    <location>
        <begin position="75"/>
        <end position="91"/>
    </location>
</feature>
<feature type="transmembrane region" description="Helical" evidence="6">
    <location>
        <begin position="369"/>
        <end position="392"/>
    </location>
</feature>
<evidence type="ECO:0000256" key="5">
    <source>
        <dbReference type="SAM" id="MobiDB-lite"/>
    </source>
</evidence>
<gene>
    <name evidence="8" type="ORF">TRFO_15979</name>
</gene>
<dbReference type="GO" id="GO:0016020">
    <property type="term" value="C:membrane"/>
    <property type="evidence" value="ECO:0007669"/>
    <property type="project" value="UniProtKB-SubCell"/>
</dbReference>
<protein>
    <submittedName>
        <fullName evidence="8">Major facilitator superfamily transporter</fullName>
    </submittedName>
</protein>
<name>A0A1J4KR79_9EUKA</name>
<dbReference type="InterPro" id="IPR020846">
    <property type="entry name" value="MFS_dom"/>
</dbReference>
<dbReference type="AlphaFoldDB" id="A0A1J4KR79"/>
<organism evidence="8 9">
    <name type="scientific">Tritrichomonas foetus</name>
    <dbReference type="NCBI Taxonomy" id="1144522"/>
    <lineage>
        <taxon>Eukaryota</taxon>
        <taxon>Metamonada</taxon>
        <taxon>Parabasalia</taxon>
        <taxon>Tritrichomonadida</taxon>
        <taxon>Tritrichomonadidae</taxon>
        <taxon>Tritrichomonas</taxon>
    </lineage>
</organism>
<evidence type="ECO:0000259" key="7">
    <source>
        <dbReference type="PROSITE" id="PS50850"/>
    </source>
</evidence>
<dbReference type="PANTHER" id="PTHR48021">
    <property type="match status" value="1"/>
</dbReference>
<keyword evidence="9" id="KW-1185">Reference proteome</keyword>
<dbReference type="InterPro" id="IPR005829">
    <property type="entry name" value="Sugar_transporter_CS"/>
</dbReference>
<dbReference type="RefSeq" id="XP_068366903.1">
    <property type="nucleotide sequence ID" value="XM_068498695.1"/>
</dbReference>
<feature type="transmembrane region" description="Helical" evidence="6">
    <location>
        <begin position="162"/>
        <end position="181"/>
    </location>
</feature>
<feature type="transmembrane region" description="Helical" evidence="6">
    <location>
        <begin position="137"/>
        <end position="156"/>
    </location>
</feature>
<evidence type="ECO:0000256" key="2">
    <source>
        <dbReference type="ARBA" id="ARBA00022692"/>
    </source>
</evidence>
<dbReference type="VEuPathDB" id="TrichDB:TRFO_15979"/>
<comment type="subcellular location">
    <subcellularLocation>
        <location evidence="1">Membrane</location>
        <topology evidence="1">Multi-pass membrane protein</topology>
    </subcellularLocation>
</comment>
<evidence type="ECO:0000256" key="6">
    <source>
        <dbReference type="SAM" id="Phobius"/>
    </source>
</evidence>
<dbReference type="InterPro" id="IPR005828">
    <property type="entry name" value="MFS_sugar_transport-like"/>
</dbReference>
<dbReference type="Gene3D" id="1.20.1250.20">
    <property type="entry name" value="MFS general substrate transporter like domains"/>
    <property type="match status" value="2"/>
</dbReference>
<dbReference type="FunFam" id="1.20.1250.20:FF:000352">
    <property type="entry name" value="Major Facilitator Superfamily protein"/>
    <property type="match status" value="1"/>
</dbReference>
<feature type="transmembrane region" description="Helical" evidence="6">
    <location>
        <begin position="255"/>
        <end position="273"/>
    </location>
</feature>
<keyword evidence="4 6" id="KW-0472">Membrane</keyword>
<sequence length="451" mass="49830">MGFCRKELAYVFVLVCGSTFVGQSLGYWSPAGPPMMAEFGWSTTIGSLFSSLSSIVAIIGGPLTNLIVPKLGRKLPCFIYAVIATITWIVICVTKKSFFWLAFLMRAIQGICVGGLSSLCSMYIVEISPMENKQAYGTFHQFGVTIGIAYCYFLGIFCEWRLLTGLCCIFSGLLAILIWFIPESPVVTNLKLAQASGQSAIAEKDRLFQRKYFKPLIASFFFMFFQQFSGINATGTNMQSIFINAKIDLDPSLCAFLVGISQCISTGFTSIVVKKFGKKIAMNISALGQAVSLLLVWVQDVFHVNSILSLVALFLDFFFFGVGFGPVPWFIVPELFPDSVRQLATSIFTGLNWAFVTIIIFMWPPMESGIGLGWGLFVYAVVCVIGFVWGLLWMPDASQEEQPDTTPAIHHLNDNGKLSEDTSNEQTPIQKDDVNIDHIEITADDPEPVEL</sequence>
<evidence type="ECO:0000313" key="9">
    <source>
        <dbReference type="Proteomes" id="UP000179807"/>
    </source>
</evidence>
<dbReference type="FunFam" id="1.20.1250.20:FF:000279">
    <property type="entry name" value="Major facilitator superfamily protein"/>
    <property type="match status" value="1"/>
</dbReference>
<keyword evidence="2 6" id="KW-0812">Transmembrane</keyword>
<feature type="transmembrane region" description="Helical" evidence="6">
    <location>
        <begin position="7"/>
        <end position="28"/>
    </location>
</feature>
<feature type="region of interest" description="Disordered" evidence="5">
    <location>
        <begin position="402"/>
        <end position="434"/>
    </location>
</feature>
<feature type="transmembrane region" description="Helical" evidence="6">
    <location>
        <begin position="48"/>
        <end position="68"/>
    </location>
</feature>
<keyword evidence="3 6" id="KW-1133">Transmembrane helix</keyword>
<dbReference type="OrthoDB" id="6612291at2759"/>
<dbReference type="Pfam" id="PF00083">
    <property type="entry name" value="Sugar_tr"/>
    <property type="match status" value="2"/>
</dbReference>
<dbReference type="InterPro" id="IPR003663">
    <property type="entry name" value="Sugar/inositol_transpt"/>
</dbReference>
<dbReference type="EMBL" id="MLAK01000476">
    <property type="protein sequence ID" value="OHT13767.1"/>
    <property type="molecule type" value="Genomic_DNA"/>
</dbReference>
<dbReference type="GO" id="GO:0022857">
    <property type="term" value="F:transmembrane transporter activity"/>
    <property type="evidence" value="ECO:0007669"/>
    <property type="project" value="InterPro"/>
</dbReference>
<dbReference type="Proteomes" id="UP000179807">
    <property type="component" value="Unassembled WGS sequence"/>
</dbReference>
<feature type="transmembrane region" description="Helical" evidence="6">
    <location>
        <begin position="97"/>
        <end position="125"/>
    </location>
</feature>
<dbReference type="GeneID" id="94833399"/>
<dbReference type="PROSITE" id="PS00217">
    <property type="entry name" value="SUGAR_TRANSPORT_2"/>
    <property type="match status" value="1"/>
</dbReference>
<evidence type="ECO:0000256" key="3">
    <source>
        <dbReference type="ARBA" id="ARBA00022989"/>
    </source>
</evidence>
<feature type="domain" description="Major facilitator superfamily (MFS) profile" evidence="7">
    <location>
        <begin position="10"/>
        <end position="398"/>
    </location>
</feature>
<dbReference type="PANTHER" id="PTHR48021:SF1">
    <property type="entry name" value="GH07001P-RELATED"/>
    <property type="match status" value="1"/>
</dbReference>
<accession>A0A1J4KR79</accession>
<comment type="caution">
    <text evidence="8">The sequence shown here is derived from an EMBL/GenBank/DDBJ whole genome shotgun (WGS) entry which is preliminary data.</text>
</comment>
<feature type="compositionally biased region" description="Basic and acidic residues" evidence="5">
    <location>
        <begin position="411"/>
        <end position="420"/>
    </location>
</feature>
<evidence type="ECO:0000256" key="1">
    <source>
        <dbReference type="ARBA" id="ARBA00004141"/>
    </source>
</evidence>
<evidence type="ECO:0000313" key="8">
    <source>
        <dbReference type="EMBL" id="OHT13767.1"/>
    </source>
</evidence>
<feature type="transmembrane region" description="Helical" evidence="6">
    <location>
        <begin position="280"/>
        <end position="298"/>
    </location>
</feature>
<dbReference type="SUPFAM" id="SSF103473">
    <property type="entry name" value="MFS general substrate transporter"/>
    <property type="match status" value="1"/>
</dbReference>
<dbReference type="PROSITE" id="PS50850">
    <property type="entry name" value="MFS"/>
    <property type="match status" value="1"/>
</dbReference>
<proteinExistence type="predicted"/>
<dbReference type="InterPro" id="IPR050549">
    <property type="entry name" value="MFS_Trehalose_Transporter"/>
</dbReference>
<reference evidence="8" key="1">
    <citation type="submission" date="2016-10" db="EMBL/GenBank/DDBJ databases">
        <authorList>
            <person name="Benchimol M."/>
            <person name="Almeida L.G."/>
            <person name="Vasconcelos A.T."/>
            <person name="Perreira-Neves A."/>
            <person name="Rosa I.A."/>
            <person name="Tasca T."/>
            <person name="Bogo M.R."/>
            <person name="de Souza W."/>
        </authorList>
    </citation>
    <scope>NUCLEOTIDE SEQUENCE [LARGE SCALE GENOMIC DNA]</scope>
    <source>
        <strain evidence="8">K</strain>
    </source>
</reference>
<evidence type="ECO:0000256" key="4">
    <source>
        <dbReference type="ARBA" id="ARBA00023136"/>
    </source>
</evidence>
<feature type="transmembrane region" description="Helical" evidence="6">
    <location>
        <begin position="216"/>
        <end position="235"/>
    </location>
</feature>
<feature type="transmembrane region" description="Helical" evidence="6">
    <location>
        <begin position="343"/>
        <end position="363"/>
    </location>
</feature>
<dbReference type="PRINTS" id="PR00171">
    <property type="entry name" value="SUGRTRNSPORT"/>
</dbReference>